<protein>
    <submittedName>
        <fullName evidence="1">Uncharacterized protein</fullName>
    </submittedName>
</protein>
<name>A0A0A9ASD4_ARUDO</name>
<dbReference type="AlphaFoldDB" id="A0A0A9ASD4"/>
<dbReference type="EMBL" id="GBRH01247893">
    <property type="protein sequence ID" value="JAD50002.1"/>
    <property type="molecule type" value="Transcribed_RNA"/>
</dbReference>
<proteinExistence type="predicted"/>
<evidence type="ECO:0000313" key="1">
    <source>
        <dbReference type="EMBL" id="JAD50002.1"/>
    </source>
</evidence>
<reference evidence="1" key="1">
    <citation type="submission" date="2014-09" db="EMBL/GenBank/DDBJ databases">
        <authorList>
            <person name="Magalhaes I.L.F."/>
            <person name="Oliveira U."/>
            <person name="Santos F.R."/>
            <person name="Vidigal T.H.D.A."/>
            <person name="Brescovit A.D."/>
            <person name="Santos A.J."/>
        </authorList>
    </citation>
    <scope>NUCLEOTIDE SEQUENCE</scope>
    <source>
        <tissue evidence="1">Shoot tissue taken approximately 20 cm above the soil surface</tissue>
    </source>
</reference>
<reference evidence="1" key="2">
    <citation type="journal article" date="2015" name="Data Brief">
        <title>Shoot transcriptome of the giant reed, Arundo donax.</title>
        <authorList>
            <person name="Barrero R.A."/>
            <person name="Guerrero F.D."/>
            <person name="Moolhuijzen P."/>
            <person name="Goolsby J.A."/>
            <person name="Tidwell J."/>
            <person name="Bellgard S.E."/>
            <person name="Bellgard M.I."/>
        </authorList>
    </citation>
    <scope>NUCLEOTIDE SEQUENCE</scope>
    <source>
        <tissue evidence="1">Shoot tissue taken approximately 20 cm above the soil surface</tissue>
    </source>
</reference>
<sequence>MDSDILHLQLFQNMQPTVVFSSNQTSFEVDLFSEGLLQSLSTFLVYKDAARNRWRKPVSNHW</sequence>
<accession>A0A0A9ASD4</accession>
<organism evidence="1">
    <name type="scientific">Arundo donax</name>
    <name type="common">Giant reed</name>
    <name type="synonym">Donax arundinaceus</name>
    <dbReference type="NCBI Taxonomy" id="35708"/>
    <lineage>
        <taxon>Eukaryota</taxon>
        <taxon>Viridiplantae</taxon>
        <taxon>Streptophyta</taxon>
        <taxon>Embryophyta</taxon>
        <taxon>Tracheophyta</taxon>
        <taxon>Spermatophyta</taxon>
        <taxon>Magnoliopsida</taxon>
        <taxon>Liliopsida</taxon>
        <taxon>Poales</taxon>
        <taxon>Poaceae</taxon>
        <taxon>PACMAD clade</taxon>
        <taxon>Arundinoideae</taxon>
        <taxon>Arundineae</taxon>
        <taxon>Arundo</taxon>
    </lineage>
</organism>